<sequence length="295" mass="30952">MSDTFGPHDRDEDYPGRDDTGHGDRDEPFETTEEHLAPPEDEPVAEHEPVAEDAAGPYRSDELELTEEEERLPWLEGDDDDIDEGGYATGQLVMLALLGIAALALIFGGIWWATRDKGEPGLVAEGGVIEAPDTPYKEKPENPGGKTFEGTGDTSFAVSEGETRPARLGQDDASPKPGFDTLDKGAQKKAAAEKAPPAEKSAAPAAASGSDDAASAPSGPGVQVGAFSTRALAESGWSKLSAQNEVLSGMRYRIVEGRADIGTVYRLQALPGDAAAARSLCSDLKAAGLSCQVKN</sequence>
<feature type="compositionally biased region" description="Basic and acidic residues" evidence="1">
    <location>
        <begin position="1"/>
        <end position="50"/>
    </location>
</feature>
<organism evidence="4 5">
    <name type="scientific">Novosphingobium marinum</name>
    <dbReference type="NCBI Taxonomy" id="1514948"/>
    <lineage>
        <taxon>Bacteria</taxon>
        <taxon>Pseudomonadati</taxon>
        <taxon>Pseudomonadota</taxon>
        <taxon>Alphaproteobacteria</taxon>
        <taxon>Sphingomonadales</taxon>
        <taxon>Sphingomonadaceae</taxon>
        <taxon>Novosphingobium</taxon>
    </lineage>
</organism>
<evidence type="ECO:0000313" key="4">
    <source>
        <dbReference type="EMBL" id="NYH95210.1"/>
    </source>
</evidence>
<feature type="region of interest" description="Disordered" evidence="1">
    <location>
        <begin position="129"/>
        <end position="221"/>
    </location>
</feature>
<evidence type="ECO:0000256" key="1">
    <source>
        <dbReference type="SAM" id="MobiDB-lite"/>
    </source>
</evidence>
<keyword evidence="2" id="KW-0812">Transmembrane</keyword>
<feature type="region of interest" description="Disordered" evidence="1">
    <location>
        <begin position="1"/>
        <end position="80"/>
    </location>
</feature>
<evidence type="ECO:0000313" key="5">
    <source>
        <dbReference type="Proteomes" id="UP000522081"/>
    </source>
</evidence>
<feature type="compositionally biased region" description="Low complexity" evidence="1">
    <location>
        <begin position="193"/>
        <end position="221"/>
    </location>
</feature>
<dbReference type="InterPro" id="IPR036680">
    <property type="entry name" value="SPOR-like_sf"/>
</dbReference>
<dbReference type="SUPFAM" id="SSF110997">
    <property type="entry name" value="Sporulation related repeat"/>
    <property type="match status" value="1"/>
</dbReference>
<gene>
    <name evidence="4" type="ORF">FHS75_001529</name>
</gene>
<dbReference type="Proteomes" id="UP000522081">
    <property type="component" value="Unassembled WGS sequence"/>
</dbReference>
<accession>A0A7Z0BVD2</accession>
<feature type="compositionally biased region" description="Acidic residues" evidence="1">
    <location>
        <begin position="63"/>
        <end position="80"/>
    </location>
</feature>
<keyword evidence="5" id="KW-1185">Reference proteome</keyword>
<dbReference type="Gene3D" id="3.30.70.1070">
    <property type="entry name" value="Sporulation related repeat"/>
    <property type="match status" value="1"/>
</dbReference>
<name>A0A7Z0BVD2_9SPHN</name>
<feature type="compositionally biased region" description="Basic and acidic residues" evidence="1">
    <location>
        <begin position="181"/>
        <end position="192"/>
    </location>
</feature>
<proteinExistence type="predicted"/>
<protein>
    <recommendedName>
        <fullName evidence="3">SPOR domain-containing protein</fullName>
    </recommendedName>
</protein>
<dbReference type="AlphaFoldDB" id="A0A7Z0BVD2"/>
<keyword evidence="2" id="KW-1133">Transmembrane helix</keyword>
<keyword evidence="2" id="KW-0472">Membrane</keyword>
<dbReference type="InterPro" id="IPR007730">
    <property type="entry name" value="SPOR-like_dom"/>
</dbReference>
<evidence type="ECO:0000256" key="2">
    <source>
        <dbReference type="SAM" id="Phobius"/>
    </source>
</evidence>
<dbReference type="Pfam" id="PF05036">
    <property type="entry name" value="SPOR"/>
    <property type="match status" value="1"/>
</dbReference>
<reference evidence="4 5" key="1">
    <citation type="submission" date="2020-07" db="EMBL/GenBank/DDBJ databases">
        <title>Genomic Encyclopedia of Type Strains, Phase IV (KMG-IV): sequencing the most valuable type-strain genomes for metagenomic binning, comparative biology and taxonomic classification.</title>
        <authorList>
            <person name="Goeker M."/>
        </authorList>
    </citation>
    <scope>NUCLEOTIDE SEQUENCE [LARGE SCALE GENOMIC DNA]</scope>
    <source>
        <strain evidence="4 5">DSM 29043</strain>
    </source>
</reference>
<dbReference type="RefSeq" id="WP_244959011.1">
    <property type="nucleotide sequence ID" value="NZ_JACBZF010000002.1"/>
</dbReference>
<feature type="transmembrane region" description="Helical" evidence="2">
    <location>
        <begin position="92"/>
        <end position="113"/>
    </location>
</feature>
<dbReference type="EMBL" id="JACBZF010000002">
    <property type="protein sequence ID" value="NYH95210.1"/>
    <property type="molecule type" value="Genomic_DNA"/>
</dbReference>
<feature type="compositionally biased region" description="Basic and acidic residues" evidence="1">
    <location>
        <begin position="161"/>
        <end position="174"/>
    </location>
</feature>
<comment type="caution">
    <text evidence="4">The sequence shown here is derived from an EMBL/GenBank/DDBJ whole genome shotgun (WGS) entry which is preliminary data.</text>
</comment>
<evidence type="ECO:0000259" key="3">
    <source>
        <dbReference type="PROSITE" id="PS51724"/>
    </source>
</evidence>
<dbReference type="GO" id="GO:0042834">
    <property type="term" value="F:peptidoglycan binding"/>
    <property type="evidence" value="ECO:0007669"/>
    <property type="project" value="InterPro"/>
</dbReference>
<feature type="domain" description="SPOR" evidence="3">
    <location>
        <begin position="214"/>
        <end position="295"/>
    </location>
</feature>
<dbReference type="PROSITE" id="PS51724">
    <property type="entry name" value="SPOR"/>
    <property type="match status" value="1"/>
</dbReference>